<dbReference type="AlphaFoldDB" id="A0A3E0VX16"/>
<evidence type="ECO:0000256" key="2">
    <source>
        <dbReference type="SAM" id="Phobius"/>
    </source>
</evidence>
<feature type="transmembrane region" description="Helical" evidence="2">
    <location>
        <begin position="327"/>
        <end position="346"/>
    </location>
</feature>
<name>A0A3E0VX16_9MICO</name>
<dbReference type="PROSITE" id="PS50005">
    <property type="entry name" value="TPR"/>
    <property type="match status" value="1"/>
</dbReference>
<sequence length="353" mass="37630">MNAEDAALAHARTYLSLGKPVDALRALAPHLAAHPEDDRGLCLASQAHLVAGHAARALEAAQQALSRTPDNEWAWRLVALSYSKLGNVTEAKAAAHTAQSLAPELWVTHAQVAQVDIAAKRITRDAEHAAREAVRLAPLEPDAHLTAGNVALAQQDWPAAEAAFRQALNLQPDHPAARNNLSLVMLRQGRAGSAAAGFIDILASDPGSAVAVRNLRAVAAVALRRIHFILWIAFAVVTVAFSGASQPTDSPLYGTVWQDFLAVVALASAVFIVVYLVQLRRAAGRRFARFVRSIPRIDGLLVVWASLLVACWALMAGACFAEVRIAQVLYLLAGALLVAGSIVVIVRRRRATA</sequence>
<feature type="transmembrane region" description="Helical" evidence="2">
    <location>
        <begin position="297"/>
        <end position="315"/>
    </location>
</feature>
<keyword evidence="2" id="KW-0812">Transmembrane</keyword>
<reference evidence="3 4" key="1">
    <citation type="submission" date="2017-04" db="EMBL/GenBank/DDBJ databases">
        <title>Comparative genome analysis of Subtercola boreus.</title>
        <authorList>
            <person name="Cho Y.-J."/>
            <person name="Cho A."/>
            <person name="Kim O.-S."/>
            <person name="Lee J.-I."/>
        </authorList>
    </citation>
    <scope>NUCLEOTIDE SEQUENCE [LARGE SCALE GENOMIC DNA]</scope>
    <source>
        <strain evidence="3 4">P27444</strain>
    </source>
</reference>
<dbReference type="Proteomes" id="UP000256709">
    <property type="component" value="Unassembled WGS sequence"/>
</dbReference>
<dbReference type="EMBL" id="NBXA01000014">
    <property type="protein sequence ID" value="RFA14281.1"/>
    <property type="molecule type" value="Genomic_DNA"/>
</dbReference>
<dbReference type="SMART" id="SM00028">
    <property type="entry name" value="TPR"/>
    <property type="match status" value="3"/>
</dbReference>
<keyword evidence="2" id="KW-1133">Transmembrane helix</keyword>
<feature type="repeat" description="TPR" evidence="1">
    <location>
        <begin position="141"/>
        <end position="174"/>
    </location>
</feature>
<keyword evidence="1" id="KW-0802">TPR repeat</keyword>
<evidence type="ECO:0000256" key="1">
    <source>
        <dbReference type="PROSITE-ProRule" id="PRU00339"/>
    </source>
</evidence>
<dbReference type="PANTHER" id="PTHR12558">
    <property type="entry name" value="CELL DIVISION CYCLE 16,23,27"/>
    <property type="match status" value="1"/>
</dbReference>
<feature type="transmembrane region" description="Helical" evidence="2">
    <location>
        <begin position="226"/>
        <end position="244"/>
    </location>
</feature>
<proteinExistence type="predicted"/>
<comment type="caution">
    <text evidence="3">The sequence shown here is derived from an EMBL/GenBank/DDBJ whole genome shotgun (WGS) entry which is preliminary data.</text>
</comment>
<dbReference type="PANTHER" id="PTHR12558:SF13">
    <property type="entry name" value="CELL DIVISION CYCLE PROTEIN 27 HOMOLOG"/>
    <property type="match status" value="1"/>
</dbReference>
<feature type="transmembrane region" description="Helical" evidence="2">
    <location>
        <begin position="256"/>
        <end position="277"/>
    </location>
</feature>
<organism evidence="3 4">
    <name type="scientific">Subtercola boreus</name>
    <dbReference type="NCBI Taxonomy" id="120213"/>
    <lineage>
        <taxon>Bacteria</taxon>
        <taxon>Bacillati</taxon>
        <taxon>Actinomycetota</taxon>
        <taxon>Actinomycetes</taxon>
        <taxon>Micrococcales</taxon>
        <taxon>Microbacteriaceae</taxon>
        <taxon>Subtercola</taxon>
    </lineage>
</organism>
<evidence type="ECO:0000313" key="4">
    <source>
        <dbReference type="Proteomes" id="UP000256709"/>
    </source>
</evidence>
<dbReference type="InterPro" id="IPR011990">
    <property type="entry name" value="TPR-like_helical_dom_sf"/>
</dbReference>
<dbReference type="Pfam" id="PF13432">
    <property type="entry name" value="TPR_16"/>
    <property type="match status" value="2"/>
</dbReference>
<accession>A0A3E0VX16</accession>
<evidence type="ECO:0000313" key="3">
    <source>
        <dbReference type="EMBL" id="RFA14281.1"/>
    </source>
</evidence>
<dbReference type="RefSeq" id="WP_172592080.1">
    <property type="nucleotide sequence ID" value="NZ_NBXA01000014.1"/>
</dbReference>
<dbReference type="Gene3D" id="1.25.40.10">
    <property type="entry name" value="Tetratricopeptide repeat domain"/>
    <property type="match status" value="2"/>
</dbReference>
<gene>
    <name evidence="3" type="ORF">B7R21_06765</name>
</gene>
<dbReference type="SUPFAM" id="SSF48452">
    <property type="entry name" value="TPR-like"/>
    <property type="match status" value="1"/>
</dbReference>
<keyword evidence="2" id="KW-0472">Membrane</keyword>
<dbReference type="InterPro" id="IPR019734">
    <property type="entry name" value="TPR_rpt"/>
</dbReference>
<protein>
    <submittedName>
        <fullName evidence="3">Uncharacterized protein</fullName>
    </submittedName>
</protein>